<evidence type="ECO:0000313" key="3">
    <source>
        <dbReference type="Proteomes" id="UP000051952"/>
    </source>
</evidence>
<dbReference type="VEuPathDB" id="TriTrypDB:BSAL_60005"/>
<name>A0A0S4ITK1_BODSA</name>
<keyword evidence="3" id="KW-1185">Reference proteome</keyword>
<feature type="transmembrane region" description="Helical" evidence="1">
    <location>
        <begin position="163"/>
        <end position="185"/>
    </location>
</feature>
<keyword evidence="1 2" id="KW-0812">Transmembrane</keyword>
<evidence type="ECO:0000313" key="2">
    <source>
        <dbReference type="EMBL" id="CUF19404.1"/>
    </source>
</evidence>
<keyword evidence="1" id="KW-1133">Transmembrane helix</keyword>
<organism evidence="2 3">
    <name type="scientific">Bodo saltans</name>
    <name type="common">Flagellated protozoan</name>
    <dbReference type="NCBI Taxonomy" id="75058"/>
    <lineage>
        <taxon>Eukaryota</taxon>
        <taxon>Discoba</taxon>
        <taxon>Euglenozoa</taxon>
        <taxon>Kinetoplastea</taxon>
        <taxon>Metakinetoplastina</taxon>
        <taxon>Eubodonida</taxon>
        <taxon>Bodonidae</taxon>
        <taxon>Bodo</taxon>
    </lineage>
</organism>
<accession>A0A0S4ITK1</accession>
<dbReference type="Proteomes" id="UP000051952">
    <property type="component" value="Unassembled WGS sequence"/>
</dbReference>
<dbReference type="EMBL" id="CYKH01000262">
    <property type="protein sequence ID" value="CUF19404.1"/>
    <property type="molecule type" value="Genomic_DNA"/>
</dbReference>
<gene>
    <name evidence="2" type="ORF">BSAL_60005</name>
</gene>
<protein>
    <submittedName>
        <fullName evidence="2">Transmembrane protein, putative</fullName>
    </submittedName>
</protein>
<evidence type="ECO:0000256" key="1">
    <source>
        <dbReference type="SAM" id="Phobius"/>
    </source>
</evidence>
<sequence>MMNMTVAQKGGALILFDVPSQSLVATSTNDASAVFVNRTTPQLNRLSNLEDPRVAFIIHASYGASDDGLWAITTCTIPCTFVYWPHDNSLRDGPFVSKSNLDVLIYNHASTTDLSWWCECCKKFQAQANTIWSLGKHRVAVDGRIPPSHAVVGDLHQGNSVRYALLLCYVLRICVALLFVVSFLLQPLTKMEAEILQLARVFHVAWAPHQTVEQWQDRESDAHQFLVSAFSEFNRIFGAIQRLSRALYTLRAFSPTGIPLQVVALVANADLGTTASPSFSQQSTVASHASAFFEIPYTSTLPGGGGGANTWRVPVTTMFVEVDPSTFHPRVVRDSSGAIVERHKTILDCLHKHTAVFAGGGGYIGHFFGDRFMMHFQLAFHLALHRQYPCVGTCDQIHARC</sequence>
<keyword evidence="1" id="KW-0472">Membrane</keyword>
<proteinExistence type="predicted"/>
<reference evidence="3" key="1">
    <citation type="submission" date="2015-09" db="EMBL/GenBank/DDBJ databases">
        <authorList>
            <consortium name="Pathogen Informatics"/>
        </authorList>
    </citation>
    <scope>NUCLEOTIDE SEQUENCE [LARGE SCALE GENOMIC DNA]</scope>
    <source>
        <strain evidence="3">Lake Konstanz</strain>
    </source>
</reference>
<dbReference type="AlphaFoldDB" id="A0A0S4ITK1"/>